<keyword evidence="1" id="KW-0812">Transmembrane</keyword>
<gene>
    <name evidence="2" type="ORF">THIOM_003178</name>
</gene>
<organism evidence="2 3">
    <name type="scientific">Candidatus Thiomargarita nelsonii</name>
    <dbReference type="NCBI Taxonomy" id="1003181"/>
    <lineage>
        <taxon>Bacteria</taxon>
        <taxon>Pseudomonadati</taxon>
        <taxon>Pseudomonadota</taxon>
        <taxon>Gammaproteobacteria</taxon>
        <taxon>Thiotrichales</taxon>
        <taxon>Thiotrichaceae</taxon>
        <taxon>Thiomargarita</taxon>
    </lineage>
</organism>
<evidence type="ECO:0000313" key="3">
    <source>
        <dbReference type="Proteomes" id="UP000076962"/>
    </source>
</evidence>
<comment type="caution">
    <text evidence="2">The sequence shown here is derived from an EMBL/GenBank/DDBJ whole genome shotgun (WGS) entry which is preliminary data.</text>
</comment>
<sequence>MNTPLSGKNFAPSLAPIICTSLSWAYLGYFAINSRWNLLSLLTSWFLSVSKRTRSSRRLSCKALPI</sequence>
<name>A0A176RZ49_9GAMM</name>
<dbReference type="AlphaFoldDB" id="A0A176RZ49"/>
<evidence type="ECO:0000256" key="1">
    <source>
        <dbReference type="SAM" id="Phobius"/>
    </source>
</evidence>
<evidence type="ECO:0000313" key="2">
    <source>
        <dbReference type="EMBL" id="OAD21072.1"/>
    </source>
</evidence>
<accession>A0A176RZ49</accession>
<keyword evidence="1" id="KW-0472">Membrane</keyword>
<keyword evidence="3" id="KW-1185">Reference proteome</keyword>
<protein>
    <submittedName>
        <fullName evidence="2">Secreted protein</fullName>
    </submittedName>
</protein>
<reference evidence="2 3" key="1">
    <citation type="submission" date="2016-05" db="EMBL/GenBank/DDBJ databases">
        <title>Single-cell genome of chain-forming Candidatus Thiomargarita nelsonii and comparison to other large sulfur-oxidizing bacteria.</title>
        <authorList>
            <person name="Winkel M."/>
            <person name="Salman V."/>
            <person name="Woyke T."/>
            <person name="Schulz-Vogt H."/>
            <person name="Richter M."/>
            <person name="Flood B."/>
            <person name="Bailey J."/>
            <person name="Amann R."/>
            <person name="Mussmann M."/>
        </authorList>
    </citation>
    <scope>NUCLEOTIDE SEQUENCE [LARGE SCALE GENOMIC DNA]</scope>
    <source>
        <strain evidence="2 3">THI036</strain>
    </source>
</reference>
<dbReference type="Proteomes" id="UP000076962">
    <property type="component" value="Unassembled WGS sequence"/>
</dbReference>
<proteinExistence type="predicted"/>
<feature type="transmembrane region" description="Helical" evidence="1">
    <location>
        <begin position="14"/>
        <end position="32"/>
    </location>
</feature>
<keyword evidence="1" id="KW-1133">Transmembrane helix</keyword>
<dbReference type="EMBL" id="LUTY01001894">
    <property type="protein sequence ID" value="OAD21072.1"/>
    <property type="molecule type" value="Genomic_DNA"/>
</dbReference>